<organism evidence="1 2">
    <name type="scientific">Clostridium moniliforme</name>
    <dbReference type="NCBI Taxonomy" id="39489"/>
    <lineage>
        <taxon>Bacteria</taxon>
        <taxon>Bacillati</taxon>
        <taxon>Bacillota</taxon>
        <taxon>Clostridia</taxon>
        <taxon>Eubacteriales</taxon>
        <taxon>Clostridiaceae</taxon>
        <taxon>Clostridium</taxon>
    </lineage>
</organism>
<keyword evidence="2" id="KW-1185">Reference proteome</keyword>
<evidence type="ECO:0000313" key="2">
    <source>
        <dbReference type="Proteomes" id="UP000783390"/>
    </source>
</evidence>
<dbReference type="SUPFAM" id="SSF48295">
    <property type="entry name" value="TrpR-like"/>
    <property type="match status" value="1"/>
</dbReference>
<dbReference type="RefSeq" id="WP_209797571.1">
    <property type="nucleotide sequence ID" value="NZ_JAGGJZ010000009.1"/>
</dbReference>
<evidence type="ECO:0000313" key="1">
    <source>
        <dbReference type="EMBL" id="MBP1890651.1"/>
    </source>
</evidence>
<accession>A0ABS4F316</accession>
<dbReference type="Proteomes" id="UP000783390">
    <property type="component" value="Unassembled WGS sequence"/>
</dbReference>
<proteinExistence type="predicted"/>
<comment type="caution">
    <text evidence="1">The sequence shown here is derived from an EMBL/GenBank/DDBJ whole genome shotgun (WGS) entry which is preliminary data.</text>
</comment>
<sequence length="97" mass="12093">MVNKERYFKIIEEICAFNNVSREEIIEMFKEKEIRYLFILFLKKYNCWSEENIKYLLKVKTSKSINYNYRKAEEKLLINKKFRDKYFEIEKKINSVI</sequence>
<dbReference type="EMBL" id="JAGGJZ010000009">
    <property type="protein sequence ID" value="MBP1890651.1"/>
    <property type="molecule type" value="Genomic_DNA"/>
</dbReference>
<evidence type="ECO:0008006" key="3">
    <source>
        <dbReference type="Google" id="ProtNLM"/>
    </source>
</evidence>
<name>A0ABS4F316_9CLOT</name>
<protein>
    <recommendedName>
        <fullName evidence="3">Ribose-5-phosphate isomerase</fullName>
    </recommendedName>
</protein>
<reference evidence="1 2" key="1">
    <citation type="submission" date="2021-03" db="EMBL/GenBank/DDBJ databases">
        <title>Genomic Encyclopedia of Type Strains, Phase IV (KMG-IV): sequencing the most valuable type-strain genomes for metagenomic binning, comparative biology and taxonomic classification.</title>
        <authorList>
            <person name="Goeker M."/>
        </authorList>
    </citation>
    <scope>NUCLEOTIDE SEQUENCE [LARGE SCALE GENOMIC DNA]</scope>
    <source>
        <strain evidence="1 2">DSM 3984</strain>
    </source>
</reference>
<dbReference type="Gene3D" id="1.10.1750.10">
    <property type="match status" value="1"/>
</dbReference>
<dbReference type="InterPro" id="IPR010921">
    <property type="entry name" value="Trp_repressor/repl_initiator"/>
</dbReference>
<gene>
    <name evidence="1" type="ORF">J2Z53_002260</name>
</gene>